<sequence>MHNVKNLTILLLFLMILCSSECTRDFGFRPQNYYPQKYAKVFATLGVECKCCDGVSSSDKCKSIWEGSCSKLQCLSWKDHHV</sequence>
<gene>
    <name evidence="2" type="ORF">QVD17_31315</name>
</gene>
<evidence type="ECO:0000313" key="3">
    <source>
        <dbReference type="Proteomes" id="UP001229421"/>
    </source>
</evidence>
<evidence type="ECO:0000256" key="1">
    <source>
        <dbReference type="SAM" id="SignalP"/>
    </source>
</evidence>
<dbReference type="PANTHER" id="PTHR37078">
    <property type="entry name" value="NODULE CYSTEINE-RICH (NCR) SECRETED PEPTIDE"/>
    <property type="match status" value="1"/>
</dbReference>
<feature type="signal peptide" evidence="1">
    <location>
        <begin position="1"/>
        <end position="22"/>
    </location>
</feature>
<evidence type="ECO:0000313" key="2">
    <source>
        <dbReference type="EMBL" id="KAK1415532.1"/>
    </source>
</evidence>
<dbReference type="PANTHER" id="PTHR37078:SF6">
    <property type="entry name" value="NODULE CYSTEINE-RICH (NCR) SECRETED PEPTIDE"/>
    <property type="match status" value="1"/>
</dbReference>
<feature type="chain" id="PRO_5042197632" evidence="1">
    <location>
        <begin position="23"/>
        <end position="82"/>
    </location>
</feature>
<keyword evidence="1" id="KW-0732">Signal</keyword>
<proteinExistence type="predicted"/>
<dbReference type="AlphaFoldDB" id="A0AAD8NNR7"/>
<comment type="caution">
    <text evidence="2">The sequence shown here is derived from an EMBL/GenBank/DDBJ whole genome shotgun (WGS) entry which is preliminary data.</text>
</comment>
<reference evidence="2" key="1">
    <citation type="journal article" date="2023" name="bioRxiv">
        <title>Improved chromosome-level genome assembly for marigold (Tagetes erecta).</title>
        <authorList>
            <person name="Jiang F."/>
            <person name="Yuan L."/>
            <person name="Wang S."/>
            <person name="Wang H."/>
            <person name="Xu D."/>
            <person name="Wang A."/>
            <person name="Fan W."/>
        </authorList>
    </citation>
    <scope>NUCLEOTIDE SEQUENCE</scope>
    <source>
        <strain evidence="2">WSJ</strain>
        <tissue evidence="2">Leaf</tissue>
    </source>
</reference>
<name>A0AAD8NNR7_TARER</name>
<keyword evidence="3" id="KW-1185">Reference proteome</keyword>
<accession>A0AAD8NNR7</accession>
<organism evidence="2 3">
    <name type="scientific">Tagetes erecta</name>
    <name type="common">African marigold</name>
    <dbReference type="NCBI Taxonomy" id="13708"/>
    <lineage>
        <taxon>Eukaryota</taxon>
        <taxon>Viridiplantae</taxon>
        <taxon>Streptophyta</taxon>
        <taxon>Embryophyta</taxon>
        <taxon>Tracheophyta</taxon>
        <taxon>Spermatophyta</taxon>
        <taxon>Magnoliopsida</taxon>
        <taxon>eudicotyledons</taxon>
        <taxon>Gunneridae</taxon>
        <taxon>Pentapetalae</taxon>
        <taxon>asterids</taxon>
        <taxon>campanulids</taxon>
        <taxon>Asterales</taxon>
        <taxon>Asteraceae</taxon>
        <taxon>Asteroideae</taxon>
        <taxon>Heliantheae alliance</taxon>
        <taxon>Tageteae</taxon>
        <taxon>Tagetes</taxon>
    </lineage>
</organism>
<dbReference type="EMBL" id="JAUHHV010000008">
    <property type="protein sequence ID" value="KAK1415532.1"/>
    <property type="molecule type" value="Genomic_DNA"/>
</dbReference>
<protein>
    <submittedName>
        <fullName evidence="2">Uncharacterized protein</fullName>
    </submittedName>
</protein>
<dbReference type="Proteomes" id="UP001229421">
    <property type="component" value="Unassembled WGS sequence"/>
</dbReference>